<feature type="transmembrane region" description="Helical" evidence="3">
    <location>
        <begin position="725"/>
        <end position="745"/>
    </location>
</feature>
<feature type="transmembrane region" description="Helical" evidence="3">
    <location>
        <begin position="684"/>
        <end position="705"/>
    </location>
</feature>
<dbReference type="Pfam" id="PF20151">
    <property type="entry name" value="DUF6533"/>
    <property type="match status" value="1"/>
</dbReference>
<keyword evidence="8" id="KW-1185">Reference proteome</keyword>
<dbReference type="InterPro" id="IPR029052">
    <property type="entry name" value="Metallo-depent_PP-like"/>
</dbReference>
<dbReference type="EMBL" id="NHTK01001195">
    <property type="protein sequence ID" value="PPR02001.1"/>
    <property type="molecule type" value="Genomic_DNA"/>
</dbReference>
<reference evidence="7 8" key="1">
    <citation type="journal article" date="2018" name="Evol. Lett.">
        <title>Horizontal gene cluster transfer increased hallucinogenic mushroom diversity.</title>
        <authorList>
            <person name="Reynolds H.T."/>
            <person name="Vijayakumar V."/>
            <person name="Gluck-Thaler E."/>
            <person name="Korotkin H.B."/>
            <person name="Matheny P.B."/>
            <person name="Slot J.C."/>
        </authorList>
    </citation>
    <scope>NUCLEOTIDE SEQUENCE [LARGE SCALE GENOMIC DNA]</scope>
    <source>
        <strain evidence="7 8">2629</strain>
    </source>
</reference>
<dbReference type="InterPro" id="IPR041805">
    <property type="entry name" value="ASMase/PPN1_MPP"/>
</dbReference>
<evidence type="ECO:0000259" key="6">
    <source>
        <dbReference type="Pfam" id="PF20151"/>
    </source>
</evidence>
<dbReference type="PANTHER" id="PTHR10340:SF34">
    <property type="entry name" value="SPHINGOMYELIN PHOSPHODIESTERASE"/>
    <property type="match status" value="1"/>
</dbReference>
<name>A0A409YG70_9AGAR</name>
<feature type="domain" description="Calcineurin-like phosphoesterase" evidence="5">
    <location>
        <begin position="143"/>
        <end position="406"/>
    </location>
</feature>
<dbReference type="OrthoDB" id="282973at2759"/>
<keyword evidence="4" id="KW-0732">Signal</keyword>
<feature type="signal peptide" evidence="4">
    <location>
        <begin position="1"/>
        <end position="19"/>
    </location>
</feature>
<dbReference type="InterPro" id="IPR004843">
    <property type="entry name" value="Calcineurin-like_PHP"/>
</dbReference>
<evidence type="ECO:0000256" key="2">
    <source>
        <dbReference type="ARBA" id="ARBA00023180"/>
    </source>
</evidence>
<dbReference type="Pfam" id="PF00149">
    <property type="entry name" value="Metallophos"/>
    <property type="match status" value="1"/>
</dbReference>
<feature type="domain" description="DUF6533" evidence="6">
    <location>
        <begin position="622"/>
        <end position="663"/>
    </location>
</feature>
<dbReference type="InterPro" id="IPR045340">
    <property type="entry name" value="DUF6533"/>
</dbReference>
<proteinExistence type="predicted"/>
<gene>
    <name evidence="7" type="ORF">CVT24_011124</name>
</gene>
<comment type="caution">
    <text evidence="7">The sequence shown here is derived from an EMBL/GenBank/DDBJ whole genome shotgun (WGS) entry which is preliminary data.</text>
</comment>
<evidence type="ECO:0000256" key="4">
    <source>
        <dbReference type="SAM" id="SignalP"/>
    </source>
</evidence>
<evidence type="ECO:0000256" key="1">
    <source>
        <dbReference type="ARBA" id="ARBA00022801"/>
    </source>
</evidence>
<sequence length="833" mass="92387">MRIPTQLVYLASLLSSANAGLVDDIVNAIKNAVTCASCHTLLGTLEPVALLGDKAFSATFVAVCKTLQIQDDDVCTGLINQQGPIIAHDLRSTSVLGQTSTKLCNALLGLCQEPDVNPVTMSFPKPAPLNPKAFVSTGKAPFQVVHLSDVHVDRFYEVGSDAQCTKPICCRTFPDSPSSIARPAGPLGSRDCDTPTSLMQSLLKAANAQNSKFNIFTGDVIEAALWLDTEAENTSDMQQFNQELGSFLDSPTFPAIGNHEAAPSNAFPRNTTDKGSVQWVFDTQSQGWSQWLDPTAASQVKHNSGSYSMVVPGTSLRIISLNTIYWYKLNFWLYDSDKQQPDPNGVLAFAIQQLQIAEDAGQRVWIVAHMAPSSGDCFKDQSNYFDQIVQRYKNTIAAQFYGHSHVDEFAISYSDWNNKNANTANSILYLAPSVTPRNADSSFRVYDVDPDTYEVMDSRTFIAEMSSPSFQVSPQWTQEYSARELYGQAIGGWPTNQPLNAAFWHSVTLAFESDDALFRQYISLKTRGVNVATCDSTCKTQTICNLRAGRVENGCHPTNPGFNFERRDGKIDTTARGHADHCEGTGLTSILTGATLKLQTHEGATLEDELRAALSQILSFDLVAVAMYVFEYGLTLEMEVNLVWSTNWNWMKVIFLLQRYLPFADTAFLIMYLKFGPGMNIVRYMMTSGTAFSELILFLMMIPGWKAYRAGGDSALYQSVYRDGLIYYVFLFALSTINIVVIKMLPYGYENLLTGVERCMHSILTSRVLLHIRQLGNNNQDHYSMHHWTDGVTQLPSGPKEESIPSIEYDDKPPKYLPAIVIQKQQVVSEMVA</sequence>
<keyword evidence="3" id="KW-0812">Transmembrane</keyword>
<organism evidence="7 8">
    <name type="scientific">Panaeolus cyanescens</name>
    <dbReference type="NCBI Taxonomy" id="181874"/>
    <lineage>
        <taxon>Eukaryota</taxon>
        <taxon>Fungi</taxon>
        <taxon>Dikarya</taxon>
        <taxon>Basidiomycota</taxon>
        <taxon>Agaricomycotina</taxon>
        <taxon>Agaricomycetes</taxon>
        <taxon>Agaricomycetidae</taxon>
        <taxon>Agaricales</taxon>
        <taxon>Agaricineae</taxon>
        <taxon>Galeropsidaceae</taxon>
        <taxon>Panaeolus</taxon>
    </lineage>
</organism>
<evidence type="ECO:0000256" key="3">
    <source>
        <dbReference type="SAM" id="Phobius"/>
    </source>
</evidence>
<evidence type="ECO:0000313" key="8">
    <source>
        <dbReference type="Proteomes" id="UP000284842"/>
    </source>
</evidence>
<keyword evidence="1" id="KW-0378">Hydrolase</keyword>
<dbReference type="SUPFAM" id="SSF56300">
    <property type="entry name" value="Metallo-dependent phosphatases"/>
    <property type="match status" value="1"/>
</dbReference>
<dbReference type="GO" id="GO:0008081">
    <property type="term" value="F:phosphoric diester hydrolase activity"/>
    <property type="evidence" value="ECO:0007669"/>
    <property type="project" value="TreeGrafter"/>
</dbReference>
<dbReference type="InParanoid" id="A0A409YG70"/>
<dbReference type="PANTHER" id="PTHR10340">
    <property type="entry name" value="SPHINGOMYELIN PHOSPHODIESTERASE"/>
    <property type="match status" value="1"/>
</dbReference>
<dbReference type="GO" id="GO:0005615">
    <property type="term" value="C:extracellular space"/>
    <property type="evidence" value="ECO:0007669"/>
    <property type="project" value="TreeGrafter"/>
</dbReference>
<protein>
    <submittedName>
        <fullName evidence="7">Uncharacterized protein</fullName>
    </submittedName>
</protein>
<accession>A0A409YG70</accession>
<dbReference type="STRING" id="181874.A0A409YG70"/>
<dbReference type="Proteomes" id="UP000284842">
    <property type="component" value="Unassembled WGS sequence"/>
</dbReference>
<keyword evidence="2" id="KW-0325">Glycoprotein</keyword>
<evidence type="ECO:0000259" key="5">
    <source>
        <dbReference type="Pfam" id="PF00149"/>
    </source>
</evidence>
<dbReference type="Gene3D" id="3.60.21.10">
    <property type="match status" value="1"/>
</dbReference>
<dbReference type="CDD" id="cd00842">
    <property type="entry name" value="MPP_ASMase"/>
    <property type="match status" value="1"/>
</dbReference>
<keyword evidence="3" id="KW-1133">Transmembrane helix</keyword>
<dbReference type="AlphaFoldDB" id="A0A409YG70"/>
<keyword evidence="3" id="KW-0472">Membrane</keyword>
<feature type="chain" id="PRO_5019476801" evidence="4">
    <location>
        <begin position="20"/>
        <end position="833"/>
    </location>
</feature>
<evidence type="ECO:0000313" key="7">
    <source>
        <dbReference type="EMBL" id="PPR02001.1"/>
    </source>
</evidence>